<organism evidence="8 9">
    <name type="scientific">Actinomadura miaoliensis</name>
    <dbReference type="NCBI Taxonomy" id="430685"/>
    <lineage>
        <taxon>Bacteria</taxon>
        <taxon>Bacillati</taxon>
        <taxon>Actinomycetota</taxon>
        <taxon>Actinomycetes</taxon>
        <taxon>Streptosporangiales</taxon>
        <taxon>Thermomonosporaceae</taxon>
        <taxon>Actinomadura</taxon>
    </lineage>
</organism>
<reference evidence="9" key="1">
    <citation type="journal article" date="2019" name="Int. J. Syst. Evol. Microbiol.">
        <title>The Global Catalogue of Microorganisms (GCM) 10K type strain sequencing project: providing services to taxonomists for standard genome sequencing and annotation.</title>
        <authorList>
            <consortium name="The Broad Institute Genomics Platform"/>
            <consortium name="The Broad Institute Genome Sequencing Center for Infectious Disease"/>
            <person name="Wu L."/>
            <person name="Ma J."/>
        </authorList>
    </citation>
    <scope>NUCLEOTIDE SEQUENCE [LARGE SCALE GENOMIC DNA]</scope>
    <source>
        <strain evidence="9">JCM 16702</strain>
    </source>
</reference>
<protein>
    <submittedName>
        <fullName evidence="8">Hyaluronan synthase HasA</fullName>
    </submittedName>
</protein>
<dbReference type="PANTHER" id="PTHR22913:SF12">
    <property type="entry name" value="MANNURONAN SYNTHASE"/>
    <property type="match status" value="1"/>
</dbReference>
<keyword evidence="7" id="KW-1133">Transmembrane helix</keyword>
<evidence type="ECO:0000256" key="4">
    <source>
        <dbReference type="ARBA" id="ARBA00022679"/>
    </source>
</evidence>
<gene>
    <name evidence="8" type="primary">hasA</name>
    <name evidence="8" type="ORF">GCM10022214_48070</name>
</gene>
<evidence type="ECO:0000256" key="7">
    <source>
        <dbReference type="SAM" id="Phobius"/>
    </source>
</evidence>
<feature type="transmembrane region" description="Helical" evidence="7">
    <location>
        <begin position="6"/>
        <end position="26"/>
    </location>
</feature>
<dbReference type="EMBL" id="BAAAZG010000035">
    <property type="protein sequence ID" value="GAA4083030.1"/>
    <property type="molecule type" value="Genomic_DNA"/>
</dbReference>
<evidence type="ECO:0000256" key="3">
    <source>
        <dbReference type="ARBA" id="ARBA00022676"/>
    </source>
</evidence>
<dbReference type="Pfam" id="PF13641">
    <property type="entry name" value="Glyco_tranf_2_3"/>
    <property type="match status" value="1"/>
</dbReference>
<feature type="region of interest" description="Disordered" evidence="6">
    <location>
        <begin position="409"/>
        <end position="469"/>
    </location>
</feature>
<dbReference type="Gene3D" id="3.90.550.10">
    <property type="entry name" value="Spore Coat Polysaccharide Biosynthesis Protein SpsA, Chain A"/>
    <property type="match status" value="1"/>
</dbReference>
<evidence type="ECO:0000313" key="9">
    <source>
        <dbReference type="Proteomes" id="UP001500683"/>
    </source>
</evidence>
<comment type="caution">
    <text evidence="8">The sequence shown here is derived from an EMBL/GenBank/DDBJ whole genome shotgun (WGS) entry which is preliminary data.</text>
</comment>
<keyword evidence="7" id="KW-0812">Transmembrane</keyword>
<evidence type="ECO:0000256" key="5">
    <source>
        <dbReference type="ARBA" id="ARBA00023136"/>
    </source>
</evidence>
<name>A0ABP7W7L6_9ACTN</name>
<dbReference type="PANTHER" id="PTHR22913">
    <property type="entry name" value="HYALURONAN SYNTHASE"/>
    <property type="match status" value="1"/>
</dbReference>
<feature type="transmembrane region" description="Helical" evidence="7">
    <location>
        <begin position="301"/>
        <end position="325"/>
    </location>
</feature>
<sequence>MLSVITGHIGWYGACVGSVLLLKLLLSIPIARRRQPQLPGQAPDLVTAAIITVYNEDPATLRRCLDSLLAQTRLPQAITVVDDASVDRDAVAVAHSYTAPFRALGVDYAVIEFTENQGKRHGLAAGFKRSWRADIYMCVDSDTVLAPDATEQALRGFADPRVQCVTGLVLALNRSTNLLTRLIDMRYVNAFLGERVAYSRLGSVLCACGSLALYRGPVVRRNLTDFLYQDWLFRPAIAGDDRRLTFYCLMEGRAIIQPAAVAWTAVPERLPHYLRQQTRWTKSFLRESLLMVATSPRRPCWWLNLIELATWMLFTGALIVAVATLALQPQWWALAVSYLAYVCAAAWVRSLHYMRGAARVPRRERVATFLAAPLYAVMNLVLLVPLRLWAIGTMRDSSWGTRKRVEVTDAAQPMPEDAGPAPASPETAPMLRALSGPRSAATVEPPAEKPSVEAPVEPPVAPTWARVGA</sequence>
<keyword evidence="5 7" id="KW-0472">Membrane</keyword>
<keyword evidence="9" id="KW-1185">Reference proteome</keyword>
<comment type="subcellular location">
    <subcellularLocation>
        <location evidence="1">Cell membrane</location>
    </subcellularLocation>
</comment>
<evidence type="ECO:0000256" key="6">
    <source>
        <dbReference type="SAM" id="MobiDB-lite"/>
    </source>
</evidence>
<dbReference type="Proteomes" id="UP001500683">
    <property type="component" value="Unassembled WGS sequence"/>
</dbReference>
<feature type="transmembrane region" description="Helical" evidence="7">
    <location>
        <begin position="369"/>
        <end position="390"/>
    </location>
</feature>
<accession>A0ABP7W7L6</accession>
<dbReference type="RefSeq" id="WP_344951593.1">
    <property type="nucleotide sequence ID" value="NZ_BAAAZG010000035.1"/>
</dbReference>
<keyword evidence="3" id="KW-0328">Glycosyltransferase</keyword>
<evidence type="ECO:0000256" key="1">
    <source>
        <dbReference type="ARBA" id="ARBA00004236"/>
    </source>
</evidence>
<feature type="transmembrane region" description="Helical" evidence="7">
    <location>
        <begin position="331"/>
        <end position="348"/>
    </location>
</feature>
<proteinExistence type="predicted"/>
<dbReference type="InterPro" id="IPR029044">
    <property type="entry name" value="Nucleotide-diphossugar_trans"/>
</dbReference>
<keyword evidence="4" id="KW-0808">Transferase</keyword>
<dbReference type="SUPFAM" id="SSF53448">
    <property type="entry name" value="Nucleotide-diphospho-sugar transferases"/>
    <property type="match status" value="1"/>
</dbReference>
<evidence type="ECO:0000313" key="8">
    <source>
        <dbReference type="EMBL" id="GAA4083030.1"/>
    </source>
</evidence>
<keyword evidence="2" id="KW-1003">Cell membrane</keyword>
<evidence type="ECO:0000256" key="2">
    <source>
        <dbReference type="ARBA" id="ARBA00022475"/>
    </source>
</evidence>